<gene>
    <name evidence="1" type="ORF">A2628_00880</name>
</gene>
<dbReference type="EMBL" id="MGGL01000004">
    <property type="protein sequence ID" value="OGM27342.1"/>
    <property type="molecule type" value="Genomic_DNA"/>
</dbReference>
<accession>A0A1F7YJA2</accession>
<dbReference type="Gene3D" id="3.40.50.1820">
    <property type="entry name" value="alpha/beta hydrolase"/>
    <property type="match status" value="1"/>
</dbReference>
<dbReference type="InterPro" id="IPR029058">
    <property type="entry name" value="AB_hydrolase_fold"/>
</dbReference>
<evidence type="ECO:0000313" key="1">
    <source>
        <dbReference type="EMBL" id="OGM27342.1"/>
    </source>
</evidence>
<sequence length="177" mass="20256">MKTLILPGYSEHNRDWAEEVAKNLMPSAKSNITKSGKKRSQIIVHVWDHWSKGGSLNINSEVEKILVEVGKEKVNFIAKSVGTKVLMSVVPRIKEQINKVILCGIPIDPVGYAKVLKQIGYDNLVIFQNSQDPFMPYKAIKLYIKAVDKNIKVIEKPRFDHSYPYYYDFKLFLKGKS</sequence>
<reference evidence="1 2" key="1">
    <citation type="journal article" date="2016" name="Nat. Commun.">
        <title>Thousands of microbial genomes shed light on interconnected biogeochemical processes in an aquifer system.</title>
        <authorList>
            <person name="Anantharaman K."/>
            <person name="Brown C.T."/>
            <person name="Hug L.A."/>
            <person name="Sharon I."/>
            <person name="Castelle C.J."/>
            <person name="Probst A.J."/>
            <person name="Thomas B.C."/>
            <person name="Singh A."/>
            <person name="Wilkins M.J."/>
            <person name="Karaoz U."/>
            <person name="Brodie E.L."/>
            <person name="Williams K.H."/>
            <person name="Hubbard S.S."/>
            <person name="Banfield J.F."/>
        </authorList>
    </citation>
    <scope>NUCLEOTIDE SEQUENCE [LARGE SCALE GENOMIC DNA]</scope>
</reference>
<dbReference type="SUPFAM" id="SSF53474">
    <property type="entry name" value="alpha/beta-Hydrolases"/>
    <property type="match status" value="1"/>
</dbReference>
<comment type="caution">
    <text evidence="1">The sequence shown here is derived from an EMBL/GenBank/DDBJ whole genome shotgun (WGS) entry which is preliminary data.</text>
</comment>
<evidence type="ECO:0000313" key="2">
    <source>
        <dbReference type="Proteomes" id="UP000179221"/>
    </source>
</evidence>
<protein>
    <recommendedName>
        <fullName evidence="3">Alpha/beta hydrolase</fullName>
    </recommendedName>
</protein>
<dbReference type="AlphaFoldDB" id="A0A1F7YJA2"/>
<dbReference type="Proteomes" id="UP000179221">
    <property type="component" value="Unassembled WGS sequence"/>
</dbReference>
<name>A0A1F7YJA2_9BACT</name>
<organism evidence="1 2">
    <name type="scientific">Candidatus Woesebacteria bacterium RIFCSPHIGHO2_01_FULL_40_22</name>
    <dbReference type="NCBI Taxonomy" id="1802499"/>
    <lineage>
        <taxon>Bacteria</taxon>
        <taxon>Candidatus Woeseibacteriota</taxon>
    </lineage>
</organism>
<evidence type="ECO:0008006" key="3">
    <source>
        <dbReference type="Google" id="ProtNLM"/>
    </source>
</evidence>
<proteinExistence type="predicted"/>